<keyword evidence="3" id="KW-1185">Reference proteome</keyword>
<dbReference type="Proteomes" id="UP000001449">
    <property type="component" value="Chromosome 9"/>
</dbReference>
<dbReference type="EMBL" id="CM000645">
    <property type="protein sequence ID" value="EED90238.1"/>
    <property type="molecule type" value="Genomic_DNA"/>
</dbReference>
<dbReference type="PaxDb" id="35128-Thaps8033"/>
<dbReference type="HOGENOM" id="CLU_1716930_0_0_1"/>
<accession>B8C877</accession>
<reference evidence="2 3" key="2">
    <citation type="journal article" date="2008" name="Nature">
        <title>The Phaeodactylum genome reveals the evolutionary history of diatom genomes.</title>
        <authorList>
            <person name="Bowler C."/>
            <person name="Allen A.E."/>
            <person name="Badger J.H."/>
            <person name="Grimwood J."/>
            <person name="Jabbari K."/>
            <person name="Kuo A."/>
            <person name="Maheswari U."/>
            <person name="Martens C."/>
            <person name="Maumus F."/>
            <person name="Otillar R.P."/>
            <person name="Rayko E."/>
            <person name="Salamov A."/>
            <person name="Vandepoele K."/>
            <person name="Beszteri B."/>
            <person name="Gruber A."/>
            <person name="Heijde M."/>
            <person name="Katinka M."/>
            <person name="Mock T."/>
            <person name="Valentin K."/>
            <person name="Verret F."/>
            <person name="Berges J.A."/>
            <person name="Brownlee C."/>
            <person name="Cadoret J.P."/>
            <person name="Chiovitti A."/>
            <person name="Choi C.J."/>
            <person name="Coesel S."/>
            <person name="De Martino A."/>
            <person name="Detter J.C."/>
            <person name="Durkin C."/>
            <person name="Falciatore A."/>
            <person name="Fournet J."/>
            <person name="Haruta M."/>
            <person name="Huysman M.J."/>
            <person name="Jenkins B.D."/>
            <person name="Jiroutova K."/>
            <person name="Jorgensen R.E."/>
            <person name="Joubert Y."/>
            <person name="Kaplan A."/>
            <person name="Kroger N."/>
            <person name="Kroth P.G."/>
            <person name="La Roche J."/>
            <person name="Lindquist E."/>
            <person name="Lommer M."/>
            <person name="Martin-Jezequel V."/>
            <person name="Lopez P.J."/>
            <person name="Lucas S."/>
            <person name="Mangogna M."/>
            <person name="McGinnis K."/>
            <person name="Medlin L.K."/>
            <person name="Montsant A."/>
            <person name="Oudot-Le Secq M.P."/>
            <person name="Napoli C."/>
            <person name="Obornik M."/>
            <person name="Parker M.S."/>
            <person name="Petit J.L."/>
            <person name="Porcel B.M."/>
            <person name="Poulsen N."/>
            <person name="Robison M."/>
            <person name="Rychlewski L."/>
            <person name="Rynearson T.A."/>
            <person name="Schmutz J."/>
            <person name="Shapiro H."/>
            <person name="Siaut M."/>
            <person name="Stanley M."/>
            <person name="Sussman M.R."/>
            <person name="Taylor A.R."/>
            <person name="Vardi A."/>
            <person name="von Dassow P."/>
            <person name="Vyverman W."/>
            <person name="Willis A."/>
            <person name="Wyrwicz L.S."/>
            <person name="Rokhsar D.S."/>
            <person name="Weissenbach J."/>
            <person name="Armbrust E.V."/>
            <person name="Green B.R."/>
            <person name="Van de Peer Y."/>
            <person name="Grigoriev I.V."/>
        </authorList>
    </citation>
    <scope>NUCLEOTIDE SEQUENCE [LARGE SCALE GENOMIC DNA]</scope>
    <source>
        <strain evidence="2 3">CCMP1335</strain>
    </source>
</reference>
<protein>
    <submittedName>
        <fullName evidence="2">Uncharacterized protein</fullName>
    </submittedName>
</protein>
<feature type="chain" id="PRO_5002869580" evidence="1">
    <location>
        <begin position="22"/>
        <end position="153"/>
    </location>
</feature>
<organism evidence="2 3">
    <name type="scientific">Thalassiosira pseudonana</name>
    <name type="common">Marine diatom</name>
    <name type="synonym">Cyclotella nana</name>
    <dbReference type="NCBI Taxonomy" id="35128"/>
    <lineage>
        <taxon>Eukaryota</taxon>
        <taxon>Sar</taxon>
        <taxon>Stramenopiles</taxon>
        <taxon>Ochrophyta</taxon>
        <taxon>Bacillariophyta</taxon>
        <taxon>Coscinodiscophyceae</taxon>
        <taxon>Thalassiosirophycidae</taxon>
        <taxon>Thalassiosirales</taxon>
        <taxon>Thalassiosiraceae</taxon>
        <taxon>Thalassiosira</taxon>
    </lineage>
</organism>
<dbReference type="AlphaFoldDB" id="B8C877"/>
<name>B8C877_THAPS</name>
<dbReference type="RefSeq" id="XP_002292263.1">
    <property type="nucleotide sequence ID" value="XM_002292227.1"/>
</dbReference>
<keyword evidence="1" id="KW-0732">Signal</keyword>
<dbReference type="InParanoid" id="B8C877"/>
<feature type="signal peptide" evidence="1">
    <location>
        <begin position="1"/>
        <end position="21"/>
    </location>
</feature>
<evidence type="ECO:0000313" key="3">
    <source>
        <dbReference type="Proteomes" id="UP000001449"/>
    </source>
</evidence>
<proteinExistence type="predicted"/>
<dbReference type="KEGG" id="tps:THAPSDRAFT_8033"/>
<dbReference type="GeneID" id="7448057"/>
<gene>
    <name evidence="2" type="ORF">THAPSDRAFT_8033</name>
</gene>
<sequence length="153" mass="17285">MKLKFLSVAVLSLLRVVPIFSVRMRASEVTANLEGYEDLPLESLDGGYVDEDDETFLGLDEDKDDAKVKRCIQRCGRRYTRDSRSYYNCSNQCRNGMGSSYCTWEPDTSCYKSGWPRCCSRDNGINCPATRPACDRKKIRVATVMKDGLPVAL</sequence>
<evidence type="ECO:0000256" key="1">
    <source>
        <dbReference type="SAM" id="SignalP"/>
    </source>
</evidence>
<evidence type="ECO:0000313" key="2">
    <source>
        <dbReference type="EMBL" id="EED90238.1"/>
    </source>
</evidence>
<reference evidence="2 3" key="1">
    <citation type="journal article" date="2004" name="Science">
        <title>The genome of the diatom Thalassiosira pseudonana: ecology, evolution, and metabolism.</title>
        <authorList>
            <person name="Armbrust E.V."/>
            <person name="Berges J.A."/>
            <person name="Bowler C."/>
            <person name="Green B.R."/>
            <person name="Martinez D."/>
            <person name="Putnam N.H."/>
            <person name="Zhou S."/>
            <person name="Allen A.E."/>
            <person name="Apt K.E."/>
            <person name="Bechner M."/>
            <person name="Brzezinski M.A."/>
            <person name="Chaal B.K."/>
            <person name="Chiovitti A."/>
            <person name="Davis A.K."/>
            <person name="Demarest M.S."/>
            <person name="Detter J.C."/>
            <person name="Glavina T."/>
            <person name="Goodstein D."/>
            <person name="Hadi M.Z."/>
            <person name="Hellsten U."/>
            <person name="Hildebrand M."/>
            <person name="Jenkins B.D."/>
            <person name="Jurka J."/>
            <person name="Kapitonov V.V."/>
            <person name="Kroger N."/>
            <person name="Lau W.W."/>
            <person name="Lane T.W."/>
            <person name="Larimer F.W."/>
            <person name="Lippmeier J.C."/>
            <person name="Lucas S."/>
            <person name="Medina M."/>
            <person name="Montsant A."/>
            <person name="Obornik M."/>
            <person name="Parker M.S."/>
            <person name="Palenik B."/>
            <person name="Pazour G.J."/>
            <person name="Richardson P.M."/>
            <person name="Rynearson T.A."/>
            <person name="Saito M.A."/>
            <person name="Schwartz D.C."/>
            <person name="Thamatrakoln K."/>
            <person name="Valentin K."/>
            <person name="Vardi A."/>
            <person name="Wilkerson F.P."/>
            <person name="Rokhsar D.S."/>
        </authorList>
    </citation>
    <scope>NUCLEOTIDE SEQUENCE [LARGE SCALE GENOMIC DNA]</scope>
    <source>
        <strain evidence="2 3">CCMP1335</strain>
    </source>
</reference>